<evidence type="ECO:0000256" key="1">
    <source>
        <dbReference type="SAM" id="MobiDB-lite"/>
    </source>
</evidence>
<accession>A0A060TJ72</accession>
<feature type="region of interest" description="Disordered" evidence="1">
    <location>
        <begin position="89"/>
        <end position="111"/>
    </location>
</feature>
<sequence length="382" mass="42719">MKSFIKSHRRSQSSDGVDLYFESHSTLKKLNPLTYIRRASGSHVDLRWPVDSDIDGEAYKNAGIIFGTRRPEWDSSGQSIPVHPRVVSAPARRPSEVACESQSSEEKDDPVKIKEVEEDANEIEKVVVMDSKGTQVLESISEQNGTVLETETEDTDKRSVFSFEEDQSIGRNLSVKYHKTTVVEPDEYGDEDTIGDGSVDVDIDFDALALEDFDDIEESGHLFRSYEDNFMPISKFDSDNSADDSGRPTDTPPLTAPAFKRKVLPLQINRMSMPPGNLSDEFEDLDYYDGLLDEANAIPDEDELEWFAGNATSLRRAKTSPAACFSRMGSTLSRRQTSVLRMVDNTITFYHSSGSGSSSRSSATSDLWPINERNCDVDELQY</sequence>
<name>A0A060TJ72_BLAAD</name>
<evidence type="ECO:0000313" key="2">
    <source>
        <dbReference type="EMBL" id="CDP38882.1"/>
    </source>
</evidence>
<reference evidence="2" key="1">
    <citation type="submission" date="2014-02" db="EMBL/GenBank/DDBJ databases">
        <authorList>
            <person name="Genoscope - CEA"/>
        </authorList>
    </citation>
    <scope>NUCLEOTIDE SEQUENCE</scope>
    <source>
        <strain evidence="2">LS3</strain>
    </source>
</reference>
<dbReference type="AlphaFoldDB" id="A0A060TJ72"/>
<gene>
    <name evidence="2" type="ORF">GNLVRS02_ARAD1D44770g</name>
</gene>
<feature type="region of interest" description="Disordered" evidence="1">
    <location>
        <begin position="235"/>
        <end position="256"/>
    </location>
</feature>
<protein>
    <submittedName>
        <fullName evidence="2">ARAD1D44770p</fullName>
    </submittedName>
</protein>
<reference evidence="2" key="2">
    <citation type="submission" date="2014-06" db="EMBL/GenBank/DDBJ databases">
        <title>The complete genome of Blastobotrys (Arxula) adeninivorans LS3 - a yeast of biotechnological interest.</title>
        <authorList>
            <person name="Kunze G."/>
            <person name="Gaillardin C."/>
            <person name="Czernicka M."/>
            <person name="Durrens P."/>
            <person name="Martin T."/>
            <person name="Boer E."/>
            <person name="Gabaldon T."/>
            <person name="Cruz J."/>
            <person name="Talla E."/>
            <person name="Marck C."/>
            <person name="Goffeau A."/>
            <person name="Barbe V."/>
            <person name="Baret P."/>
            <person name="Baronian K."/>
            <person name="Beier S."/>
            <person name="Bleykasten C."/>
            <person name="Bode R."/>
            <person name="Casaregola S."/>
            <person name="Despons L."/>
            <person name="Fairhead C."/>
            <person name="Giersberg M."/>
            <person name="Gierski P."/>
            <person name="Hahnel U."/>
            <person name="Hartmann A."/>
            <person name="Jankowska D."/>
            <person name="Jubin C."/>
            <person name="Jung P."/>
            <person name="Lafontaine I."/>
            <person name="Leh-Louis V."/>
            <person name="Lemaire M."/>
            <person name="Marcet-Houben M."/>
            <person name="Mascher M."/>
            <person name="Morel G."/>
            <person name="Richard G.-F."/>
            <person name="Riechen J."/>
            <person name="Sacerdot C."/>
            <person name="Sarkar A."/>
            <person name="Savel G."/>
            <person name="Schacherer J."/>
            <person name="Sherman D."/>
            <person name="Straub M.-L."/>
            <person name="Stein N."/>
            <person name="Thierry A."/>
            <person name="Trautwein-Schult A."/>
            <person name="Westhof E."/>
            <person name="Worch S."/>
            <person name="Dujon B."/>
            <person name="Souciet J.-L."/>
            <person name="Wincker P."/>
            <person name="Scholz U."/>
            <person name="Neuveglise N."/>
        </authorList>
    </citation>
    <scope>NUCLEOTIDE SEQUENCE</scope>
    <source>
        <strain evidence="2">LS3</strain>
    </source>
</reference>
<organism evidence="2">
    <name type="scientific">Blastobotrys adeninivorans</name>
    <name type="common">Yeast</name>
    <name type="synonym">Arxula adeninivorans</name>
    <dbReference type="NCBI Taxonomy" id="409370"/>
    <lineage>
        <taxon>Eukaryota</taxon>
        <taxon>Fungi</taxon>
        <taxon>Dikarya</taxon>
        <taxon>Ascomycota</taxon>
        <taxon>Saccharomycotina</taxon>
        <taxon>Dipodascomycetes</taxon>
        <taxon>Dipodascales</taxon>
        <taxon>Trichomonascaceae</taxon>
        <taxon>Blastobotrys</taxon>
    </lineage>
</organism>
<dbReference type="EMBL" id="HG937694">
    <property type="protein sequence ID" value="CDP38882.1"/>
    <property type="molecule type" value="Genomic_DNA"/>
</dbReference>
<proteinExistence type="predicted"/>